<proteinExistence type="predicted"/>
<dbReference type="InterPro" id="IPR028994">
    <property type="entry name" value="Integrin_alpha_N"/>
</dbReference>
<keyword evidence="1 3" id="KW-0732">Signal</keyword>
<feature type="signal peptide" evidence="3">
    <location>
        <begin position="1"/>
        <end position="19"/>
    </location>
</feature>
<dbReference type="InterPro" id="IPR027039">
    <property type="entry name" value="Crtac1"/>
</dbReference>
<dbReference type="InterPro" id="IPR013517">
    <property type="entry name" value="FG-GAP"/>
</dbReference>
<dbReference type="Proteomes" id="UP000738431">
    <property type="component" value="Chromosome"/>
</dbReference>
<dbReference type="PANTHER" id="PTHR16026">
    <property type="entry name" value="CARTILAGE ACIDIC PROTEIN 1"/>
    <property type="match status" value="1"/>
</dbReference>
<evidence type="ECO:0000313" key="6">
    <source>
        <dbReference type="Proteomes" id="UP000738431"/>
    </source>
</evidence>
<dbReference type="RefSeq" id="WP_221030659.1">
    <property type="nucleotide sequence ID" value="NZ_CP139781.1"/>
</dbReference>
<feature type="domain" description="ASPIC/UnbV" evidence="4">
    <location>
        <begin position="509"/>
        <end position="577"/>
    </location>
</feature>
<accession>A0ABZ1C5D5</accession>
<dbReference type="InterPro" id="IPR011519">
    <property type="entry name" value="UnbV_ASPIC"/>
</dbReference>
<name>A0ABZ1C5D5_9BACT</name>
<gene>
    <name evidence="5" type="ORF">K1X11_018590</name>
</gene>
<evidence type="ECO:0000256" key="3">
    <source>
        <dbReference type="SAM" id="SignalP"/>
    </source>
</evidence>
<evidence type="ECO:0000256" key="2">
    <source>
        <dbReference type="SAM" id="MobiDB-lite"/>
    </source>
</evidence>
<evidence type="ECO:0000256" key="1">
    <source>
        <dbReference type="ARBA" id="ARBA00022729"/>
    </source>
</evidence>
<dbReference type="Pfam" id="PF07593">
    <property type="entry name" value="UnbV_ASPIC"/>
    <property type="match status" value="1"/>
</dbReference>
<organism evidence="5 6">
    <name type="scientific">Actomonas aquatica</name>
    <dbReference type="NCBI Taxonomy" id="2866162"/>
    <lineage>
        <taxon>Bacteria</taxon>
        <taxon>Pseudomonadati</taxon>
        <taxon>Verrucomicrobiota</taxon>
        <taxon>Opitutia</taxon>
        <taxon>Opitutales</taxon>
        <taxon>Opitutaceae</taxon>
        <taxon>Actomonas</taxon>
    </lineage>
</organism>
<feature type="chain" id="PRO_5045702514" evidence="3">
    <location>
        <begin position="20"/>
        <end position="1082"/>
    </location>
</feature>
<reference evidence="5 6" key="2">
    <citation type="submission" date="2023-12" db="EMBL/GenBank/DDBJ databases">
        <title>Description of an unclassified Opitutus bacterium of Verrucomicrobiota.</title>
        <authorList>
            <person name="Zhang D.-F."/>
        </authorList>
    </citation>
    <scope>NUCLEOTIDE SEQUENCE [LARGE SCALE GENOMIC DNA]</scope>
    <source>
        <strain evidence="5 6">WL0086</strain>
    </source>
</reference>
<sequence length="1082" mass="117464">MMRLLLPLLALATVSSAQIESVPLAPRSQPDGTTLFTTLVPARTGIVTTNNYDDPRMWAEFYRELTFGGMGTGVAIGDYDGDGRPDVFVVSKTETSRLFRNLGDWRFEDVTTRAGLPLNEGEPGEKDWEQGASFADIDNDGDLDLYVCRYAAPNLLYLNRGDGTFREEAAARGLDIVDGSGVGTFCDYDGDGWLDVYVLTNMMDYVNNPDGRRDYLLRNRGDGTFEDVTVRAGISGVTAGHSATWCDFDADGHPDIWVANDFATPDRYYHNNGDGTFTNIINDAVPHMSHYSMGADFADVNNDGRFDLLVADMATTSHEKDQRSMAGSRVRGQKIDETSPVPPQYMRNALHLNAGNGRFREAAVLAGLRATDWTWSPRFEDYDNDGRVDLTVTNGMNREYHGADLLERIMISENPGAPIRIMLDSPVLEEANLAFRNEGDLRFSQISTEWGFARNGVSFGSATGDLDGDGDLDLVHGNYQGPPSVYRNDSTSGHRITLALQGTASNRRGVGAIVRLRTADGQEQVRQLIPNRGYLSTSQPLVHFGLGEQEHIAELVVQWPSGYEQRFTDLAADRHYTVTEAGDTPVTPPSNPVPLFREVAATHGMDLPGAERIVDEPNGQPLLPFRFNRPGPLVTVGNLNGDAHPDLVVSGTSMESPRILIGTGSDRFNSVAAPPLAGDSRLPMGPVLLFDSDGDGRDDLLVTRTGANTRLRDTAYQPTLFLNRGGFSPAPEGTLPDLPISVGAVVAADWDGDGDDDLFIGGRIAPGAYPSAPRSAMLRNDGGTFVDITPEPLSRTGMVTAAQAVDLDGDGQLDLVLMTDWGTVQWWRNDGGEWIDASVTSGFDAAGTGWWRSLAVADFNGDGRLDVAAGNVGLNTYYGDGPAVAILGNFSGRRRGSPTLVEAYYEAGKLFPRRERKDLTGQVRALQRKYRFTVDYADQTIDALFDAEQLAAARRWEAEQFQSGVFLSQPDGTWRFAPWPRIAQIAPIMALVVDDVNGDGFADVIAGQNDHSPIDLVGRFDGGLGQVLLGDGQGGFTALDPTESGFVVPGAVKSLTLVDVDGDGRAEIWVTRNNAPAMLFQR</sequence>
<protein>
    <submittedName>
        <fullName evidence="5">VCBS repeat-containing protein</fullName>
    </submittedName>
</protein>
<evidence type="ECO:0000313" key="5">
    <source>
        <dbReference type="EMBL" id="WRQ86824.1"/>
    </source>
</evidence>
<reference evidence="5 6" key="1">
    <citation type="submission" date="2021-08" db="EMBL/GenBank/DDBJ databases">
        <authorList>
            <person name="Zhang D."/>
            <person name="Zhang A."/>
            <person name="Wang L."/>
        </authorList>
    </citation>
    <scope>NUCLEOTIDE SEQUENCE [LARGE SCALE GENOMIC DNA]</scope>
    <source>
        <strain evidence="5 6">WL0086</strain>
    </source>
</reference>
<feature type="region of interest" description="Disordered" evidence="2">
    <location>
        <begin position="317"/>
        <end position="342"/>
    </location>
</feature>
<evidence type="ECO:0000259" key="4">
    <source>
        <dbReference type="Pfam" id="PF07593"/>
    </source>
</evidence>
<dbReference type="Pfam" id="PF13517">
    <property type="entry name" value="FG-GAP_3"/>
    <property type="match status" value="5"/>
</dbReference>
<dbReference type="Gene3D" id="2.130.10.130">
    <property type="entry name" value="Integrin alpha, N-terminal"/>
    <property type="match status" value="4"/>
</dbReference>
<dbReference type="SUPFAM" id="SSF69318">
    <property type="entry name" value="Integrin alpha N-terminal domain"/>
    <property type="match status" value="2"/>
</dbReference>
<dbReference type="PANTHER" id="PTHR16026:SF0">
    <property type="entry name" value="CARTILAGE ACIDIC PROTEIN 1"/>
    <property type="match status" value="1"/>
</dbReference>
<keyword evidence="6" id="KW-1185">Reference proteome</keyword>
<dbReference type="EMBL" id="CP139781">
    <property type="protein sequence ID" value="WRQ86824.1"/>
    <property type="molecule type" value="Genomic_DNA"/>
</dbReference>